<feature type="binding site" evidence="5">
    <location>
        <position position="130"/>
    </location>
    <ligand>
        <name>5-phospho-alpha-D-ribose 1-diphosphate</name>
        <dbReference type="ChEBI" id="CHEBI:58017"/>
    </ligand>
</feature>
<feature type="binding site" evidence="5">
    <location>
        <begin position="93"/>
        <end position="94"/>
    </location>
    <ligand>
        <name>5-phospho-alpha-D-ribose 1-diphosphate</name>
        <dbReference type="ChEBI" id="CHEBI:58017"/>
    </ligand>
</feature>
<evidence type="ECO:0000313" key="8">
    <source>
        <dbReference type="EMBL" id="MDT0452155.1"/>
    </source>
</evidence>
<evidence type="ECO:0000256" key="3">
    <source>
        <dbReference type="ARBA" id="ARBA00022822"/>
    </source>
</evidence>
<dbReference type="GO" id="GO:0004048">
    <property type="term" value="F:anthranilate phosphoribosyltransferase activity"/>
    <property type="evidence" value="ECO:0007669"/>
    <property type="project" value="UniProtKB-EC"/>
</dbReference>
<feature type="binding site" evidence="5">
    <location>
        <begin position="118"/>
        <end position="126"/>
    </location>
    <ligand>
        <name>5-phospho-alpha-D-ribose 1-diphosphate</name>
        <dbReference type="ChEBI" id="CHEBI:58017"/>
    </ligand>
</feature>
<feature type="binding site" evidence="5">
    <location>
        <position position="90"/>
    </location>
    <ligand>
        <name>anthranilate</name>
        <dbReference type="ChEBI" id="CHEBI:16567"/>
        <label>1</label>
    </ligand>
</feature>
<dbReference type="Gene3D" id="3.40.1030.10">
    <property type="entry name" value="Nucleoside phosphorylase/phosphoribosyltransferase catalytic domain"/>
    <property type="match status" value="1"/>
</dbReference>
<dbReference type="PANTHER" id="PTHR43285">
    <property type="entry name" value="ANTHRANILATE PHOSPHORIBOSYLTRANSFERASE"/>
    <property type="match status" value="1"/>
</dbReference>
<dbReference type="Pfam" id="PF02885">
    <property type="entry name" value="Glycos_trans_3N"/>
    <property type="match status" value="1"/>
</dbReference>
<evidence type="ECO:0000313" key="9">
    <source>
        <dbReference type="Proteomes" id="UP001180531"/>
    </source>
</evidence>
<evidence type="ECO:0000259" key="7">
    <source>
        <dbReference type="Pfam" id="PF02885"/>
    </source>
</evidence>
<dbReference type="RefSeq" id="WP_311613642.1">
    <property type="nucleotide sequence ID" value="NZ_JAVRFI010000018.1"/>
</dbReference>
<dbReference type="PANTHER" id="PTHR43285:SF2">
    <property type="entry name" value="ANTHRANILATE PHOSPHORIBOSYLTRANSFERASE"/>
    <property type="match status" value="1"/>
</dbReference>
<protein>
    <recommendedName>
        <fullName evidence="5">Anthranilate phosphoribosyltransferase</fullName>
        <ecNumber evidence="5">2.4.2.18</ecNumber>
    </recommendedName>
</protein>
<feature type="binding site" evidence="5">
    <location>
        <position position="121"/>
    </location>
    <ligand>
        <name>anthranilate</name>
        <dbReference type="ChEBI" id="CHEBI:16567"/>
        <label>1</label>
    </ligand>
</feature>
<dbReference type="EMBL" id="JAVRFI010000018">
    <property type="protein sequence ID" value="MDT0452155.1"/>
    <property type="molecule type" value="Genomic_DNA"/>
</dbReference>
<comment type="similarity">
    <text evidence="5">Belongs to the anthranilate phosphoribosyltransferase family.</text>
</comment>
<keyword evidence="2 5" id="KW-0808">Transferase</keyword>
<keyword evidence="5" id="KW-0028">Amino-acid biosynthesis</keyword>
<feature type="domain" description="Glycosyl transferase family 3" evidence="6">
    <location>
        <begin position="85"/>
        <end position="333"/>
    </location>
</feature>
<comment type="catalytic activity">
    <reaction evidence="5">
        <text>N-(5-phospho-beta-D-ribosyl)anthranilate + diphosphate = 5-phospho-alpha-D-ribose 1-diphosphate + anthranilate</text>
        <dbReference type="Rhea" id="RHEA:11768"/>
        <dbReference type="ChEBI" id="CHEBI:16567"/>
        <dbReference type="ChEBI" id="CHEBI:18277"/>
        <dbReference type="ChEBI" id="CHEBI:33019"/>
        <dbReference type="ChEBI" id="CHEBI:58017"/>
        <dbReference type="EC" id="2.4.2.18"/>
    </reaction>
</comment>
<feature type="domain" description="Glycosyl transferase family 3 N-terminal" evidence="7">
    <location>
        <begin position="14"/>
        <end position="75"/>
    </location>
</feature>
<feature type="binding site" evidence="5">
    <location>
        <position position="98"/>
    </location>
    <ligand>
        <name>5-phospho-alpha-D-ribose 1-diphosphate</name>
        <dbReference type="ChEBI" id="CHEBI:58017"/>
    </ligand>
</feature>
<evidence type="ECO:0000256" key="4">
    <source>
        <dbReference type="ARBA" id="ARBA00023141"/>
    </source>
</evidence>
<keyword evidence="5" id="KW-0460">Magnesium</keyword>
<sequence length="355" mass="37247">MDGSSDDARFEEFKDLVRKVATGATLTRDESARAFDLMMAGRATPSQMGGLLMAMRMRGETVEEITGGVIAMRARMRGVQAPPGAMDLLGTGGDSSGSYNISTCAALIVAGAGVPVAKQGNRALSSRSGAADVLRALGVRIDLRPEDVARCIAGAGIGFMFAPDHHPATGHVHPTRVELGTRTVFNLMGPLTNPAGVRRQMVGVFAEEWVEPLARVLGELGSERAFVVHGSDGLDEITTTGPTTIASLENGTVRVFRVSPEDVGLPRATPESLKGGDARANAEALRGVLTGEKGPYRDIAAFNAAAALVVGGRAKDLKDGMELATESIDGGEAHRRLERLIAESNRHDAHRSEGA</sequence>
<dbReference type="Proteomes" id="UP001180531">
    <property type="component" value="Unassembled WGS sequence"/>
</dbReference>
<comment type="pathway">
    <text evidence="5">Amino-acid biosynthesis; L-tryptophan biosynthesis; L-tryptophan from chorismate: step 2/5.</text>
</comment>
<evidence type="ECO:0000256" key="5">
    <source>
        <dbReference type="HAMAP-Rule" id="MF_00211"/>
    </source>
</evidence>
<dbReference type="EC" id="2.4.2.18" evidence="5"/>
<comment type="subunit">
    <text evidence="5">Homodimer.</text>
</comment>
<evidence type="ECO:0000259" key="6">
    <source>
        <dbReference type="Pfam" id="PF00591"/>
    </source>
</evidence>
<keyword evidence="4 5" id="KW-0057">Aromatic amino acid biosynthesis</keyword>
<dbReference type="Gene3D" id="1.20.970.10">
    <property type="entry name" value="Transferase, Pyrimidine Nucleoside Phosphorylase, Chain C"/>
    <property type="match status" value="1"/>
</dbReference>
<keyword evidence="3 5" id="KW-0822">Tryptophan biosynthesis</keyword>
<name>A0ABU2STH5_9ACTN</name>
<dbReference type="NCBIfam" id="TIGR01245">
    <property type="entry name" value="trpD"/>
    <property type="match status" value="1"/>
</dbReference>
<feature type="binding site" evidence="5">
    <location>
        <position position="235"/>
    </location>
    <ligand>
        <name>Mg(2+)</name>
        <dbReference type="ChEBI" id="CHEBI:18420"/>
        <label>2</label>
    </ligand>
</feature>
<feature type="binding site" evidence="5">
    <location>
        <begin position="100"/>
        <end position="103"/>
    </location>
    <ligand>
        <name>5-phospho-alpha-D-ribose 1-diphosphate</name>
        <dbReference type="ChEBI" id="CHEBI:58017"/>
    </ligand>
</feature>
<gene>
    <name evidence="5 8" type="primary">trpD</name>
    <name evidence="8" type="ORF">RM609_24160</name>
</gene>
<feature type="binding site" evidence="5">
    <location>
        <position position="176"/>
    </location>
    <ligand>
        <name>anthranilate</name>
        <dbReference type="ChEBI" id="CHEBI:16567"/>
        <label>2</label>
    </ligand>
</feature>
<dbReference type="InterPro" id="IPR036320">
    <property type="entry name" value="Glycosyl_Trfase_fam3_N_dom_sf"/>
</dbReference>
<dbReference type="HAMAP" id="MF_00211">
    <property type="entry name" value="TrpD"/>
    <property type="match status" value="1"/>
</dbReference>
<organism evidence="8 9">
    <name type="scientific">Streptomyces hesseae</name>
    <dbReference type="NCBI Taxonomy" id="3075519"/>
    <lineage>
        <taxon>Bacteria</taxon>
        <taxon>Bacillati</taxon>
        <taxon>Actinomycetota</taxon>
        <taxon>Actinomycetes</taxon>
        <taxon>Kitasatosporales</taxon>
        <taxon>Streptomycetaceae</taxon>
        <taxon>Streptomyces</taxon>
    </lineage>
</organism>
<evidence type="ECO:0000256" key="1">
    <source>
        <dbReference type="ARBA" id="ARBA00022676"/>
    </source>
</evidence>
<feature type="binding site" evidence="5">
    <location>
        <position position="236"/>
    </location>
    <ligand>
        <name>Mg(2+)</name>
        <dbReference type="ChEBI" id="CHEBI:18420"/>
        <label>1</label>
    </ligand>
</feature>
<keyword evidence="9" id="KW-1185">Reference proteome</keyword>
<dbReference type="SUPFAM" id="SSF47648">
    <property type="entry name" value="Nucleoside phosphorylase/phosphoribosyltransferase N-terminal domain"/>
    <property type="match status" value="1"/>
</dbReference>
<accession>A0ABU2STH5</accession>
<dbReference type="InterPro" id="IPR017459">
    <property type="entry name" value="Glycosyl_Trfase_fam3_N_dom"/>
</dbReference>
<proteinExistence type="inferred from homology"/>
<dbReference type="SUPFAM" id="SSF52418">
    <property type="entry name" value="Nucleoside phosphorylase/phosphoribosyltransferase catalytic domain"/>
    <property type="match status" value="1"/>
</dbReference>
<dbReference type="InterPro" id="IPR005940">
    <property type="entry name" value="Anthranilate_Pribosyl_Tfrase"/>
</dbReference>
<dbReference type="Pfam" id="PF00591">
    <property type="entry name" value="Glycos_transf_3"/>
    <property type="match status" value="1"/>
</dbReference>
<feature type="binding site" evidence="5">
    <location>
        <position position="90"/>
    </location>
    <ligand>
        <name>5-phospho-alpha-D-ribose 1-diphosphate</name>
        <dbReference type="ChEBI" id="CHEBI:58017"/>
    </ligand>
</feature>
<feature type="binding site" evidence="5">
    <location>
        <position position="236"/>
    </location>
    <ligand>
        <name>Mg(2+)</name>
        <dbReference type="ChEBI" id="CHEBI:18420"/>
        <label>2</label>
    </ligand>
</feature>
<reference evidence="8" key="1">
    <citation type="submission" date="2024-05" db="EMBL/GenBank/DDBJ databases">
        <title>30 novel species of actinomycetes from the DSMZ collection.</title>
        <authorList>
            <person name="Nouioui I."/>
        </authorList>
    </citation>
    <scope>NUCLEOTIDE SEQUENCE</scope>
    <source>
        <strain evidence="8">DSM 40473</strain>
    </source>
</reference>
<comment type="cofactor">
    <cofactor evidence="5">
        <name>Mg(2+)</name>
        <dbReference type="ChEBI" id="CHEBI:18420"/>
    </cofactor>
    <text evidence="5">Binds 2 magnesium ions per monomer.</text>
</comment>
<keyword evidence="5" id="KW-0479">Metal-binding</keyword>
<dbReference type="InterPro" id="IPR035902">
    <property type="entry name" value="Nuc_phospho_transferase"/>
</dbReference>
<dbReference type="InterPro" id="IPR000312">
    <property type="entry name" value="Glycosyl_Trfase_fam3"/>
</dbReference>
<feature type="binding site" evidence="5">
    <location>
        <position position="102"/>
    </location>
    <ligand>
        <name>Mg(2+)</name>
        <dbReference type="ChEBI" id="CHEBI:18420"/>
        <label>1</label>
    </ligand>
</feature>
<evidence type="ECO:0000256" key="2">
    <source>
        <dbReference type="ARBA" id="ARBA00022679"/>
    </source>
</evidence>
<comment type="function">
    <text evidence="5">Catalyzes the transfer of the phosphoribosyl group of 5-phosphorylribose-1-pyrophosphate (PRPP) to anthranilate to yield N-(5'-phosphoribosyl)-anthranilate (PRA).</text>
</comment>
<comment type="caution">
    <text evidence="5">Lacks conserved residue(s) required for the propagation of feature annotation.</text>
</comment>
<comment type="caution">
    <text evidence="8">The sequence shown here is derived from an EMBL/GenBank/DDBJ whole genome shotgun (WGS) entry which is preliminary data.</text>
</comment>
<keyword evidence="1 5" id="KW-0328">Glycosyltransferase</keyword>